<accession>A0A428N2G1</accession>
<feature type="transmembrane region" description="Helical" evidence="2">
    <location>
        <begin position="86"/>
        <end position="109"/>
    </location>
</feature>
<feature type="compositionally biased region" description="Basic residues" evidence="1">
    <location>
        <begin position="66"/>
        <end position="76"/>
    </location>
</feature>
<keyword evidence="2" id="KW-0812">Transmembrane</keyword>
<reference evidence="3 4" key="1">
    <citation type="submission" date="2018-10" db="EMBL/GenBank/DDBJ databases">
        <title>Draft genome sequence of Bacillus salarius IM0101, isolated from a hypersaline soil in Inner Mongolia, China.</title>
        <authorList>
            <person name="Yamprayoonswat W."/>
            <person name="Boonvisut S."/>
            <person name="Jumpathong W."/>
            <person name="Sittihan S."/>
            <person name="Ruangsuj P."/>
            <person name="Wanthongcharoen S."/>
            <person name="Thongpramul N."/>
            <person name="Pimmason S."/>
            <person name="Yu B."/>
            <person name="Yasawong M."/>
        </authorList>
    </citation>
    <scope>NUCLEOTIDE SEQUENCE [LARGE SCALE GENOMIC DNA]</scope>
    <source>
        <strain evidence="3 4">IM0101</strain>
    </source>
</reference>
<dbReference type="GO" id="GO:0042834">
    <property type="term" value="F:peptidoglycan binding"/>
    <property type="evidence" value="ECO:0007669"/>
    <property type="project" value="InterPro"/>
</dbReference>
<dbReference type="OrthoDB" id="2964557at2"/>
<dbReference type="Proteomes" id="UP000275076">
    <property type="component" value="Unassembled WGS sequence"/>
</dbReference>
<comment type="caution">
    <text evidence="3">The sequence shown here is derived from an EMBL/GenBank/DDBJ whole genome shotgun (WGS) entry which is preliminary data.</text>
</comment>
<dbReference type="InterPro" id="IPR036680">
    <property type="entry name" value="SPOR-like_sf"/>
</dbReference>
<proteinExistence type="predicted"/>
<evidence type="ECO:0008006" key="5">
    <source>
        <dbReference type="Google" id="ProtNLM"/>
    </source>
</evidence>
<dbReference type="EMBL" id="RBVX01000013">
    <property type="protein sequence ID" value="RSL32631.1"/>
    <property type="molecule type" value="Genomic_DNA"/>
</dbReference>
<sequence>MKKDEPDVSLKINGKHVKKKTRSEQEPTPSNEFSIIDWNERRAAEKESAADQKTLSVNKRPGLPLKKIRRKKKRPRQTNGKKNQPFSVYFISLTAGAAALGLLFGIMLLQFVSAGDSPNGSVVEEEDQEPPPITAEFNDTLTMFFVQAGAFTNKAKGVEMQNNLTKQGFPGVLTYDGDLYYLFSGVSFQEEDSQRLLNYFEEEQIEVYEKTRTVPDPEETEGTDQVTDQLLHSKQILKDTASAVLEDNGTKKESVLEEMKKFMENTKSWEEKEFVHLRDSIGQLEKKWKDVEDPSSDIQELLIESVLYYEEAVYARNGVEEESE</sequence>
<dbReference type="RefSeq" id="WP_125556551.1">
    <property type="nucleotide sequence ID" value="NZ_RBVX01000013.1"/>
</dbReference>
<evidence type="ECO:0000313" key="4">
    <source>
        <dbReference type="Proteomes" id="UP000275076"/>
    </source>
</evidence>
<dbReference type="SUPFAM" id="SSF110997">
    <property type="entry name" value="Sporulation related repeat"/>
    <property type="match status" value="1"/>
</dbReference>
<feature type="region of interest" description="Disordered" evidence="1">
    <location>
        <begin position="1"/>
        <end position="81"/>
    </location>
</feature>
<keyword evidence="2" id="KW-0472">Membrane</keyword>
<evidence type="ECO:0000256" key="1">
    <source>
        <dbReference type="SAM" id="MobiDB-lite"/>
    </source>
</evidence>
<evidence type="ECO:0000313" key="3">
    <source>
        <dbReference type="EMBL" id="RSL32631.1"/>
    </source>
</evidence>
<keyword evidence="2" id="KW-1133">Transmembrane helix</keyword>
<protein>
    <recommendedName>
        <fullName evidence="5">SPOR domain-containing protein</fullName>
    </recommendedName>
</protein>
<evidence type="ECO:0000256" key="2">
    <source>
        <dbReference type="SAM" id="Phobius"/>
    </source>
</evidence>
<name>A0A428N2G1_9BACI</name>
<feature type="compositionally biased region" description="Basic and acidic residues" evidence="1">
    <location>
        <begin position="38"/>
        <end position="50"/>
    </location>
</feature>
<gene>
    <name evidence="3" type="ORF">D7Z54_14365</name>
</gene>
<organism evidence="3 4">
    <name type="scientific">Salibacterium salarium</name>
    <dbReference type="NCBI Taxonomy" id="284579"/>
    <lineage>
        <taxon>Bacteria</taxon>
        <taxon>Bacillati</taxon>
        <taxon>Bacillota</taxon>
        <taxon>Bacilli</taxon>
        <taxon>Bacillales</taxon>
        <taxon>Bacillaceae</taxon>
    </lineage>
</organism>
<dbReference type="AlphaFoldDB" id="A0A428N2G1"/>
<keyword evidence="4" id="KW-1185">Reference proteome</keyword>